<accession>A0A6J5X6U8</accession>
<evidence type="ECO:0000313" key="1">
    <source>
        <dbReference type="EMBL" id="CAB4309686.1"/>
    </source>
</evidence>
<organism evidence="1 2">
    <name type="scientific">Prunus armeniaca</name>
    <name type="common">Apricot</name>
    <name type="synonym">Armeniaca vulgaris</name>
    <dbReference type="NCBI Taxonomy" id="36596"/>
    <lineage>
        <taxon>Eukaryota</taxon>
        <taxon>Viridiplantae</taxon>
        <taxon>Streptophyta</taxon>
        <taxon>Embryophyta</taxon>
        <taxon>Tracheophyta</taxon>
        <taxon>Spermatophyta</taxon>
        <taxon>Magnoliopsida</taxon>
        <taxon>eudicotyledons</taxon>
        <taxon>Gunneridae</taxon>
        <taxon>Pentapetalae</taxon>
        <taxon>rosids</taxon>
        <taxon>fabids</taxon>
        <taxon>Rosales</taxon>
        <taxon>Rosaceae</taxon>
        <taxon>Amygdaloideae</taxon>
        <taxon>Amygdaleae</taxon>
        <taxon>Prunus</taxon>
    </lineage>
</organism>
<dbReference type="Proteomes" id="UP000507245">
    <property type="component" value="Unassembled WGS sequence"/>
</dbReference>
<proteinExistence type="predicted"/>
<sequence length="95" mass="10831">MLEFYGKESVKISSPLHQDPFLKTKGGSTVSSTEEETATFKPIGYLSGGPTVYCHVDHERIFTRFIEAMMLRVYLFFVLSSMRSNKWLTCGKLQV</sequence>
<gene>
    <name evidence="1" type="ORF">ORAREDHAP_LOCUS31002</name>
</gene>
<keyword evidence="2" id="KW-1185">Reference proteome</keyword>
<dbReference type="AlphaFoldDB" id="A0A6J5X6U8"/>
<reference evidence="2" key="1">
    <citation type="journal article" date="2020" name="Genome Biol.">
        <title>Gamete binning: chromosome-level and haplotype-resolved genome assembly enabled by high-throughput single-cell sequencing of gamete genomes.</title>
        <authorList>
            <person name="Campoy J.A."/>
            <person name="Sun H."/>
            <person name="Goel M."/>
            <person name="Jiao W.-B."/>
            <person name="Folz-Donahue K."/>
            <person name="Wang N."/>
            <person name="Rubio M."/>
            <person name="Liu C."/>
            <person name="Kukat C."/>
            <person name="Ruiz D."/>
            <person name="Huettel B."/>
            <person name="Schneeberger K."/>
        </authorList>
    </citation>
    <scope>NUCLEOTIDE SEQUENCE [LARGE SCALE GENOMIC DNA]</scope>
    <source>
        <strain evidence="2">cv. Rojo Pasion</strain>
    </source>
</reference>
<name>A0A6J5X6U8_PRUAR</name>
<dbReference type="EMBL" id="CAEKKB010000005">
    <property type="protein sequence ID" value="CAB4309686.1"/>
    <property type="molecule type" value="Genomic_DNA"/>
</dbReference>
<evidence type="ECO:0000313" key="2">
    <source>
        <dbReference type="Proteomes" id="UP000507245"/>
    </source>
</evidence>
<protein>
    <submittedName>
        <fullName evidence="1">Uncharacterized protein</fullName>
    </submittedName>
</protein>